<dbReference type="GO" id="GO:0030288">
    <property type="term" value="C:outer membrane-bounded periplasmic space"/>
    <property type="evidence" value="ECO:0007669"/>
    <property type="project" value="InterPro"/>
</dbReference>
<protein>
    <submittedName>
        <fullName evidence="7">DsbE family thiol:disulfide interchange protein</fullName>
    </submittedName>
</protein>
<evidence type="ECO:0000256" key="1">
    <source>
        <dbReference type="ARBA" id="ARBA00004383"/>
    </source>
</evidence>
<dbReference type="GO" id="GO:0015036">
    <property type="term" value="F:disulfide oxidoreductase activity"/>
    <property type="evidence" value="ECO:0007669"/>
    <property type="project" value="InterPro"/>
</dbReference>
<dbReference type="NCBIfam" id="TIGR00385">
    <property type="entry name" value="dsbE"/>
    <property type="match status" value="1"/>
</dbReference>
<name>A0A5C9A6A1_9GAMM</name>
<dbReference type="Pfam" id="PF08534">
    <property type="entry name" value="Redoxin"/>
    <property type="match status" value="1"/>
</dbReference>
<dbReference type="GO" id="GO:0017004">
    <property type="term" value="P:cytochrome complex assembly"/>
    <property type="evidence" value="ECO:0007669"/>
    <property type="project" value="UniProtKB-KW"/>
</dbReference>
<keyword evidence="3" id="KW-0201">Cytochrome c-type biogenesis</keyword>
<dbReference type="InterPro" id="IPR004799">
    <property type="entry name" value="Periplasmic_diS_OxRdtase_DsbE"/>
</dbReference>
<comment type="caution">
    <text evidence="7">The sequence shown here is derived from an EMBL/GenBank/DDBJ whole genome shotgun (WGS) entry which is preliminary data.</text>
</comment>
<dbReference type="RefSeq" id="WP_148067490.1">
    <property type="nucleotide sequence ID" value="NZ_VRZA01000002.1"/>
</dbReference>
<dbReference type="PROSITE" id="PS51352">
    <property type="entry name" value="THIOREDOXIN_2"/>
    <property type="match status" value="1"/>
</dbReference>
<keyword evidence="4" id="KW-1015">Disulfide bond</keyword>
<dbReference type="InterPro" id="IPR036249">
    <property type="entry name" value="Thioredoxin-like_sf"/>
</dbReference>
<dbReference type="SUPFAM" id="SSF52833">
    <property type="entry name" value="Thioredoxin-like"/>
    <property type="match status" value="1"/>
</dbReference>
<dbReference type="PANTHER" id="PTHR42852">
    <property type="entry name" value="THIOL:DISULFIDE INTERCHANGE PROTEIN DSBE"/>
    <property type="match status" value="1"/>
</dbReference>
<evidence type="ECO:0000256" key="3">
    <source>
        <dbReference type="ARBA" id="ARBA00022748"/>
    </source>
</evidence>
<dbReference type="InterPro" id="IPR013740">
    <property type="entry name" value="Redoxin"/>
</dbReference>
<comment type="similarity">
    <text evidence="2">Belongs to the thioredoxin family. DsbE subfamily.</text>
</comment>
<keyword evidence="5" id="KW-0676">Redox-active center</keyword>
<evidence type="ECO:0000259" key="6">
    <source>
        <dbReference type="PROSITE" id="PS51352"/>
    </source>
</evidence>
<feature type="domain" description="Thioredoxin" evidence="6">
    <location>
        <begin position="35"/>
        <end position="171"/>
    </location>
</feature>
<keyword evidence="8" id="KW-1185">Reference proteome</keyword>
<proteinExistence type="inferred from homology"/>
<evidence type="ECO:0000313" key="7">
    <source>
        <dbReference type="EMBL" id="TXS95579.1"/>
    </source>
</evidence>
<evidence type="ECO:0000256" key="4">
    <source>
        <dbReference type="ARBA" id="ARBA00023157"/>
    </source>
</evidence>
<evidence type="ECO:0000256" key="2">
    <source>
        <dbReference type="ARBA" id="ARBA00007758"/>
    </source>
</evidence>
<dbReference type="CDD" id="cd03010">
    <property type="entry name" value="TlpA_like_DsbE"/>
    <property type="match status" value="1"/>
</dbReference>
<accession>A0A5C9A6A1</accession>
<organism evidence="7 8">
    <name type="scientific">Parahaliea maris</name>
    <dbReference type="NCBI Taxonomy" id="2716870"/>
    <lineage>
        <taxon>Bacteria</taxon>
        <taxon>Pseudomonadati</taxon>
        <taxon>Pseudomonadota</taxon>
        <taxon>Gammaproteobacteria</taxon>
        <taxon>Cellvibrionales</taxon>
        <taxon>Halieaceae</taxon>
        <taxon>Parahaliea</taxon>
    </lineage>
</organism>
<dbReference type="Gene3D" id="3.40.30.10">
    <property type="entry name" value="Glutaredoxin"/>
    <property type="match status" value="1"/>
</dbReference>
<evidence type="ECO:0000256" key="5">
    <source>
        <dbReference type="ARBA" id="ARBA00023284"/>
    </source>
</evidence>
<dbReference type="PANTHER" id="PTHR42852:SF6">
    <property type="entry name" value="THIOL:DISULFIDE INTERCHANGE PROTEIN DSBE"/>
    <property type="match status" value="1"/>
</dbReference>
<dbReference type="EMBL" id="VRZA01000002">
    <property type="protein sequence ID" value="TXS95579.1"/>
    <property type="molecule type" value="Genomic_DNA"/>
</dbReference>
<evidence type="ECO:0000313" key="8">
    <source>
        <dbReference type="Proteomes" id="UP000321039"/>
    </source>
</evidence>
<dbReference type="InterPro" id="IPR013766">
    <property type="entry name" value="Thioredoxin_domain"/>
</dbReference>
<comment type="subcellular location">
    <subcellularLocation>
        <location evidence="1">Cell inner membrane</location>
        <topology evidence="1">Single-pass membrane protein</topology>
        <orientation evidence="1">Periplasmic side</orientation>
    </subcellularLocation>
</comment>
<sequence length="186" mass="20651">MAPRLKLFLPLILFVVLALFLFRGLSLDPRAMPSALIDKPFPSFTLPALQREQTLDRSLLLGKVSLVNIWATWCISCRVEHPYLNQLTEAGVHIVGVNYKDDSDAAKRWLADLGDPYSINVVDAEGSLGIDLGVYGAPETYFVDAEGVIRYRHVGVIDERVWNSKLAAIYREIGGELPQQLAEASP</sequence>
<reference evidence="7 8" key="1">
    <citation type="submission" date="2019-08" db="EMBL/GenBank/DDBJ databases">
        <title>Parahaliea maris sp. nov., isolated from the surface seawater.</title>
        <authorList>
            <person name="Liu Y."/>
        </authorList>
    </citation>
    <scope>NUCLEOTIDE SEQUENCE [LARGE SCALE GENOMIC DNA]</scope>
    <source>
        <strain evidence="7 8">HSLHS9</strain>
    </source>
</reference>
<dbReference type="InterPro" id="IPR050553">
    <property type="entry name" value="Thioredoxin_ResA/DsbE_sf"/>
</dbReference>
<dbReference type="GO" id="GO:0005886">
    <property type="term" value="C:plasma membrane"/>
    <property type="evidence" value="ECO:0007669"/>
    <property type="project" value="UniProtKB-SubCell"/>
</dbReference>
<dbReference type="AlphaFoldDB" id="A0A5C9A6A1"/>
<gene>
    <name evidence="7" type="ORF">FV139_06780</name>
</gene>
<dbReference type="Proteomes" id="UP000321039">
    <property type="component" value="Unassembled WGS sequence"/>
</dbReference>